<keyword evidence="1" id="KW-0175">Coiled coil</keyword>
<feature type="non-terminal residue" evidence="5">
    <location>
        <position position="1"/>
    </location>
</feature>
<evidence type="ECO:0000256" key="4">
    <source>
        <dbReference type="SAM" id="SignalP"/>
    </source>
</evidence>
<gene>
    <name evidence="5" type="ORF">CONPUDRAFT_137573</name>
</gene>
<keyword evidence="3" id="KW-0472">Membrane</keyword>
<feature type="transmembrane region" description="Helical" evidence="3">
    <location>
        <begin position="254"/>
        <end position="276"/>
    </location>
</feature>
<feature type="transmembrane region" description="Helical" evidence="3">
    <location>
        <begin position="43"/>
        <end position="68"/>
    </location>
</feature>
<feature type="chain" id="PRO_5024312636" description="PalH-domain-containing protein" evidence="4">
    <location>
        <begin position="20"/>
        <end position="556"/>
    </location>
</feature>
<name>A0A5M3MMQ5_CONPW</name>
<keyword evidence="3" id="KW-0812">Transmembrane</keyword>
<feature type="compositionally biased region" description="Polar residues" evidence="2">
    <location>
        <begin position="397"/>
        <end position="415"/>
    </location>
</feature>
<keyword evidence="4" id="KW-0732">Signal</keyword>
<dbReference type="AlphaFoldDB" id="A0A5M3MMQ5"/>
<feature type="region of interest" description="Disordered" evidence="2">
    <location>
        <begin position="356"/>
        <end position="415"/>
    </location>
</feature>
<evidence type="ECO:0008006" key="7">
    <source>
        <dbReference type="Google" id="ProtNLM"/>
    </source>
</evidence>
<accession>A0A5M3MMQ5</accession>
<feature type="transmembrane region" description="Helical" evidence="3">
    <location>
        <begin position="219"/>
        <end position="242"/>
    </location>
</feature>
<protein>
    <recommendedName>
        <fullName evidence="7">PalH-domain-containing protein</fullName>
    </recommendedName>
</protein>
<evidence type="ECO:0000313" key="5">
    <source>
        <dbReference type="EMBL" id="EIW80300.1"/>
    </source>
</evidence>
<organism evidence="5 6">
    <name type="scientific">Coniophora puteana (strain RWD-64-598)</name>
    <name type="common">Brown rot fungus</name>
    <dbReference type="NCBI Taxonomy" id="741705"/>
    <lineage>
        <taxon>Eukaryota</taxon>
        <taxon>Fungi</taxon>
        <taxon>Dikarya</taxon>
        <taxon>Basidiomycota</taxon>
        <taxon>Agaricomycotina</taxon>
        <taxon>Agaricomycetes</taxon>
        <taxon>Agaricomycetidae</taxon>
        <taxon>Boletales</taxon>
        <taxon>Coniophorineae</taxon>
        <taxon>Coniophoraceae</taxon>
        <taxon>Coniophora</taxon>
    </lineage>
</organism>
<evidence type="ECO:0000256" key="1">
    <source>
        <dbReference type="SAM" id="Coils"/>
    </source>
</evidence>
<keyword evidence="6" id="KW-1185">Reference proteome</keyword>
<dbReference type="KEGG" id="cput:CONPUDRAFT_137573"/>
<feature type="transmembrane region" description="Helical" evidence="3">
    <location>
        <begin position="152"/>
        <end position="173"/>
    </location>
</feature>
<sequence>MLLLLFFLSLLWFVVATNAADSSGDNGYSSDPILRYRPPFSKSLPVQILSTGIILTLVVMLFLHLLFTAQYHYPMARANYVLQMICVISLMVSLIATLYLIFRSTVQESQHWPYMLSYLQVDMPRFDYGNGPTNSTDPTMLYAHVWTAAESATWIVMNATTSTVVQITHIHFLTLLYPSSLEARLIFCLLGPLAIVAAVMQVLPVAITSPEVLSVLEDVRNVCNATLSLLFTTALVLWGFVVNREQAWRTDGGTATFGAGAIILALISTTLNFFYIPRSDQYTWLPKLIWAVTLWQSFLGYWWWVGSGVGVREAEKRIEWEEKNIQKRQLRAQRRKEQREKAKVVWKGVTSAFKPKPDSLGSLQKRRAQSSDSDAVSVGEGEAPDDQSERHAGSATVMDSGSTAPSSSAVDSTGPTFLRPWRSWFTALRHAHLTAAREQAVERTERIHQVYGREDRRNSQREPNARVIGWGLGSFGLRQSERGRRELEDGAVDDETDAATLTNEPGVVGDAEDGRGRSRTRQALAIEETEARTWTRTLWWWSPFRQWRLQDSTAYR</sequence>
<keyword evidence="3" id="KW-1133">Transmembrane helix</keyword>
<feature type="signal peptide" evidence="4">
    <location>
        <begin position="1"/>
        <end position="19"/>
    </location>
</feature>
<feature type="transmembrane region" description="Helical" evidence="3">
    <location>
        <begin position="185"/>
        <end position="207"/>
    </location>
</feature>
<evidence type="ECO:0000313" key="6">
    <source>
        <dbReference type="Proteomes" id="UP000053558"/>
    </source>
</evidence>
<evidence type="ECO:0000256" key="2">
    <source>
        <dbReference type="SAM" id="MobiDB-lite"/>
    </source>
</evidence>
<dbReference type="Proteomes" id="UP000053558">
    <property type="component" value="Unassembled WGS sequence"/>
</dbReference>
<dbReference type="OMA" id="ERAQTIW"/>
<dbReference type="OrthoDB" id="3357304at2759"/>
<proteinExistence type="predicted"/>
<comment type="caution">
    <text evidence="5">The sequence shown here is derived from an EMBL/GenBank/DDBJ whole genome shotgun (WGS) entry which is preliminary data.</text>
</comment>
<feature type="transmembrane region" description="Helical" evidence="3">
    <location>
        <begin position="80"/>
        <end position="102"/>
    </location>
</feature>
<feature type="transmembrane region" description="Helical" evidence="3">
    <location>
        <begin position="288"/>
        <end position="311"/>
    </location>
</feature>
<dbReference type="RefSeq" id="XP_007769282.1">
    <property type="nucleotide sequence ID" value="XM_007771092.1"/>
</dbReference>
<feature type="coiled-coil region" evidence="1">
    <location>
        <begin position="311"/>
        <end position="340"/>
    </location>
</feature>
<dbReference type="GeneID" id="19201043"/>
<dbReference type="EMBL" id="JH711579">
    <property type="protein sequence ID" value="EIW80300.1"/>
    <property type="molecule type" value="Genomic_DNA"/>
</dbReference>
<evidence type="ECO:0000256" key="3">
    <source>
        <dbReference type="SAM" id="Phobius"/>
    </source>
</evidence>
<reference evidence="6" key="1">
    <citation type="journal article" date="2012" name="Science">
        <title>The Paleozoic origin of enzymatic lignin decomposition reconstructed from 31 fungal genomes.</title>
        <authorList>
            <person name="Floudas D."/>
            <person name="Binder M."/>
            <person name="Riley R."/>
            <person name="Barry K."/>
            <person name="Blanchette R.A."/>
            <person name="Henrissat B."/>
            <person name="Martinez A.T."/>
            <person name="Otillar R."/>
            <person name="Spatafora J.W."/>
            <person name="Yadav J.S."/>
            <person name="Aerts A."/>
            <person name="Benoit I."/>
            <person name="Boyd A."/>
            <person name="Carlson A."/>
            <person name="Copeland A."/>
            <person name="Coutinho P.M."/>
            <person name="de Vries R.P."/>
            <person name="Ferreira P."/>
            <person name="Findley K."/>
            <person name="Foster B."/>
            <person name="Gaskell J."/>
            <person name="Glotzer D."/>
            <person name="Gorecki P."/>
            <person name="Heitman J."/>
            <person name="Hesse C."/>
            <person name="Hori C."/>
            <person name="Igarashi K."/>
            <person name="Jurgens J.A."/>
            <person name="Kallen N."/>
            <person name="Kersten P."/>
            <person name="Kohler A."/>
            <person name="Kuees U."/>
            <person name="Kumar T.K.A."/>
            <person name="Kuo A."/>
            <person name="LaButti K."/>
            <person name="Larrondo L.F."/>
            <person name="Lindquist E."/>
            <person name="Ling A."/>
            <person name="Lombard V."/>
            <person name="Lucas S."/>
            <person name="Lundell T."/>
            <person name="Martin R."/>
            <person name="McLaughlin D.J."/>
            <person name="Morgenstern I."/>
            <person name="Morin E."/>
            <person name="Murat C."/>
            <person name="Nagy L.G."/>
            <person name="Nolan M."/>
            <person name="Ohm R.A."/>
            <person name="Patyshakuliyeva A."/>
            <person name="Rokas A."/>
            <person name="Ruiz-Duenas F.J."/>
            <person name="Sabat G."/>
            <person name="Salamov A."/>
            <person name="Samejima M."/>
            <person name="Schmutz J."/>
            <person name="Slot J.C."/>
            <person name="St John F."/>
            <person name="Stenlid J."/>
            <person name="Sun H."/>
            <person name="Sun S."/>
            <person name="Syed K."/>
            <person name="Tsang A."/>
            <person name="Wiebenga A."/>
            <person name="Young D."/>
            <person name="Pisabarro A."/>
            <person name="Eastwood D.C."/>
            <person name="Martin F."/>
            <person name="Cullen D."/>
            <person name="Grigoriev I.V."/>
            <person name="Hibbett D.S."/>
        </authorList>
    </citation>
    <scope>NUCLEOTIDE SEQUENCE [LARGE SCALE GENOMIC DNA]</scope>
    <source>
        <strain evidence="6">RWD-64-598 SS2</strain>
    </source>
</reference>